<dbReference type="Gene3D" id="1.10.357.10">
    <property type="entry name" value="Tetracycline Repressor, domain 2"/>
    <property type="match status" value="1"/>
</dbReference>
<keyword evidence="7" id="KW-1185">Reference proteome</keyword>
<dbReference type="Proteomes" id="UP001209654">
    <property type="component" value="Unassembled WGS sequence"/>
</dbReference>
<feature type="domain" description="HTH tetR-type" evidence="5">
    <location>
        <begin position="10"/>
        <end position="70"/>
    </location>
</feature>
<dbReference type="PANTHER" id="PTHR30055:SF234">
    <property type="entry name" value="HTH-TYPE TRANSCRIPTIONAL REGULATOR BETI"/>
    <property type="match status" value="1"/>
</dbReference>
<dbReference type="InterPro" id="IPR036271">
    <property type="entry name" value="Tet_transcr_reg_TetR-rel_C_sf"/>
</dbReference>
<dbReference type="InterPro" id="IPR009057">
    <property type="entry name" value="Homeodomain-like_sf"/>
</dbReference>
<dbReference type="PRINTS" id="PR00455">
    <property type="entry name" value="HTHTETR"/>
</dbReference>
<dbReference type="PROSITE" id="PS50977">
    <property type="entry name" value="HTH_TETR_2"/>
    <property type="match status" value="1"/>
</dbReference>
<comment type="caution">
    <text evidence="6">The sequence shown here is derived from an EMBL/GenBank/DDBJ whole genome shotgun (WGS) entry which is preliminary data.</text>
</comment>
<dbReference type="PANTHER" id="PTHR30055">
    <property type="entry name" value="HTH-TYPE TRANSCRIPTIONAL REGULATOR RUTR"/>
    <property type="match status" value="1"/>
</dbReference>
<evidence type="ECO:0000313" key="6">
    <source>
        <dbReference type="EMBL" id="GLB65973.1"/>
    </source>
</evidence>
<dbReference type="Gene3D" id="1.10.10.60">
    <property type="entry name" value="Homeodomain-like"/>
    <property type="match status" value="1"/>
</dbReference>
<dbReference type="InterPro" id="IPR001647">
    <property type="entry name" value="HTH_TetR"/>
</dbReference>
<feature type="DNA-binding region" description="H-T-H motif" evidence="4">
    <location>
        <begin position="33"/>
        <end position="52"/>
    </location>
</feature>
<gene>
    <name evidence="6" type="primary">betI</name>
    <name evidence="6" type="ORF">AHIS1636_04120</name>
</gene>
<sequence>MTANAAGRPPGNRAAIVDAAIEVISRTGLAGARLKDVAAEAKVSVGTVQHYFGSKENLVDEALYSIAADTVNAILRSSQAASSKTAWEELCGMLATYREWGDYPKRARMWLTFAASGLDNPAHRRLIQSVSQQWVAPFTQVIRRGTQDGEFHPVAPVEDIVDILLRLTDGYTMSQAAGFLETAGPVGAEVTGRFRTVAAALLGVSEPAQR</sequence>
<dbReference type="Pfam" id="PF17922">
    <property type="entry name" value="TetR_C_17"/>
    <property type="match status" value="1"/>
</dbReference>
<reference evidence="6 7" key="1">
    <citation type="journal article" date="2023" name="Int. J. Syst. Evol. Microbiol.">
        <title>Arthrobacter mangrovi sp. nov., an actinobacterium isolated from the rhizosphere of a mangrove.</title>
        <authorList>
            <person name="Hamada M."/>
            <person name="Saitou S."/>
            <person name="Enomoto N."/>
            <person name="Nanri K."/>
            <person name="Hidaka K."/>
            <person name="Miura T."/>
            <person name="Tamura T."/>
        </authorList>
    </citation>
    <scope>NUCLEOTIDE SEQUENCE [LARGE SCALE GENOMIC DNA]</scope>
    <source>
        <strain evidence="6 7">NBRC 112813</strain>
    </source>
</reference>
<evidence type="ECO:0000259" key="5">
    <source>
        <dbReference type="PROSITE" id="PS50977"/>
    </source>
</evidence>
<proteinExistence type="predicted"/>
<dbReference type="RefSeq" id="WP_264794131.1">
    <property type="nucleotide sequence ID" value="NZ_BRVS01000001.1"/>
</dbReference>
<accession>A0ABQ5MPS5</accession>
<dbReference type="EMBL" id="BRVS01000001">
    <property type="protein sequence ID" value="GLB65973.1"/>
    <property type="molecule type" value="Genomic_DNA"/>
</dbReference>
<dbReference type="InterPro" id="IPR050109">
    <property type="entry name" value="HTH-type_TetR-like_transc_reg"/>
</dbReference>
<keyword evidence="1" id="KW-0805">Transcription regulation</keyword>
<name>A0ABQ5MPS5_9MICC</name>
<evidence type="ECO:0000256" key="1">
    <source>
        <dbReference type="ARBA" id="ARBA00023015"/>
    </source>
</evidence>
<organism evidence="6 7">
    <name type="scientific">Arthrobacter mangrovi</name>
    <dbReference type="NCBI Taxonomy" id="2966350"/>
    <lineage>
        <taxon>Bacteria</taxon>
        <taxon>Bacillati</taxon>
        <taxon>Actinomycetota</taxon>
        <taxon>Actinomycetes</taxon>
        <taxon>Micrococcales</taxon>
        <taxon>Micrococcaceae</taxon>
        <taxon>Arthrobacter</taxon>
    </lineage>
</organism>
<evidence type="ECO:0000256" key="3">
    <source>
        <dbReference type="ARBA" id="ARBA00023163"/>
    </source>
</evidence>
<dbReference type="SUPFAM" id="SSF48498">
    <property type="entry name" value="Tetracyclin repressor-like, C-terminal domain"/>
    <property type="match status" value="1"/>
</dbReference>
<evidence type="ECO:0000313" key="7">
    <source>
        <dbReference type="Proteomes" id="UP001209654"/>
    </source>
</evidence>
<dbReference type="SUPFAM" id="SSF46689">
    <property type="entry name" value="Homeodomain-like"/>
    <property type="match status" value="1"/>
</dbReference>
<evidence type="ECO:0000256" key="2">
    <source>
        <dbReference type="ARBA" id="ARBA00023125"/>
    </source>
</evidence>
<keyword evidence="3" id="KW-0804">Transcription</keyword>
<dbReference type="Pfam" id="PF00440">
    <property type="entry name" value="TetR_N"/>
    <property type="match status" value="1"/>
</dbReference>
<protein>
    <submittedName>
        <fullName evidence="6">HTH-type transcriptional regulator BetI</fullName>
    </submittedName>
</protein>
<dbReference type="InterPro" id="IPR041612">
    <property type="entry name" value="YfiR_C"/>
</dbReference>
<keyword evidence="2 4" id="KW-0238">DNA-binding</keyword>
<evidence type="ECO:0000256" key="4">
    <source>
        <dbReference type="PROSITE-ProRule" id="PRU00335"/>
    </source>
</evidence>